<keyword evidence="2" id="KW-1185">Reference proteome</keyword>
<protein>
    <submittedName>
        <fullName evidence="1">Uncharacterized protein</fullName>
    </submittedName>
</protein>
<organism evidence="1 2">
    <name type="scientific">Stereocaulon virgatum</name>
    <dbReference type="NCBI Taxonomy" id="373712"/>
    <lineage>
        <taxon>Eukaryota</taxon>
        <taxon>Fungi</taxon>
        <taxon>Dikarya</taxon>
        <taxon>Ascomycota</taxon>
        <taxon>Pezizomycotina</taxon>
        <taxon>Lecanoromycetes</taxon>
        <taxon>OSLEUM clade</taxon>
        <taxon>Lecanoromycetidae</taxon>
        <taxon>Lecanorales</taxon>
        <taxon>Lecanorineae</taxon>
        <taxon>Stereocaulaceae</taxon>
        <taxon>Stereocaulon</taxon>
    </lineage>
</organism>
<comment type="caution">
    <text evidence="1">The sequence shown here is derived from an EMBL/GenBank/DDBJ whole genome shotgun (WGS) entry which is preliminary data.</text>
</comment>
<proteinExistence type="predicted"/>
<evidence type="ECO:0000313" key="1">
    <source>
        <dbReference type="EMBL" id="KAL2040643.1"/>
    </source>
</evidence>
<dbReference type="EMBL" id="JBEFKJ010000020">
    <property type="protein sequence ID" value="KAL2040643.1"/>
    <property type="molecule type" value="Genomic_DNA"/>
</dbReference>
<accession>A0ABR4ABD2</accession>
<gene>
    <name evidence="1" type="ORF">N7G274_006622</name>
</gene>
<dbReference type="Proteomes" id="UP001590950">
    <property type="component" value="Unassembled WGS sequence"/>
</dbReference>
<name>A0ABR4ABD2_9LECA</name>
<reference evidence="1 2" key="1">
    <citation type="submission" date="2024-09" db="EMBL/GenBank/DDBJ databases">
        <title>Rethinking Asexuality: The Enigmatic Case of Functional Sexual Genes in Lepraria (Stereocaulaceae).</title>
        <authorList>
            <person name="Doellman M."/>
            <person name="Sun Y."/>
            <person name="Barcenas-Pena A."/>
            <person name="Lumbsch H.T."/>
            <person name="Grewe F."/>
        </authorList>
    </citation>
    <scope>NUCLEOTIDE SEQUENCE [LARGE SCALE GENOMIC DNA]</scope>
    <source>
        <strain evidence="1 2">Mercado 3170</strain>
    </source>
</reference>
<evidence type="ECO:0000313" key="2">
    <source>
        <dbReference type="Proteomes" id="UP001590950"/>
    </source>
</evidence>
<sequence length="158" mass="18215">MASAKADIRDLKALFKANKCENGRHHCSQKLSIVMSESSVDQLLKDLCDSTLALREFVDDNEDFHQIQRCNEMQEDYQLLVCDPEAFKRPIPGDNLRMESQLLREVRGHAASRVPMPHKSVCLTDNIKRRPGWHRVHLVVPDSPLHRHLHLNTLYLQG</sequence>